<keyword evidence="3" id="KW-0378">Hydrolase</keyword>
<dbReference type="InterPro" id="IPR037518">
    <property type="entry name" value="MPN"/>
</dbReference>
<dbReference type="InterPro" id="IPR001405">
    <property type="entry name" value="UPF0758"/>
</dbReference>
<keyword evidence="5" id="KW-0482">Metalloprotease</keyword>
<reference evidence="8 9" key="1">
    <citation type="submission" date="2021-02" db="EMBL/GenBank/DDBJ databases">
        <authorList>
            <person name="Park J.-S."/>
        </authorList>
    </citation>
    <scope>NUCLEOTIDE SEQUENCE [LARGE SCALE GENOMIC DNA]</scope>
    <source>
        <strain evidence="8 9">188UL20-2</strain>
    </source>
</reference>
<keyword evidence="1" id="KW-0645">Protease</keyword>
<keyword evidence="4" id="KW-0862">Zinc</keyword>
<dbReference type="CDD" id="cd08071">
    <property type="entry name" value="MPN_DUF2466"/>
    <property type="match status" value="1"/>
</dbReference>
<accession>A0ABS2HLC6</accession>
<dbReference type="NCBIfam" id="TIGR00608">
    <property type="entry name" value="radc"/>
    <property type="match status" value="1"/>
</dbReference>
<dbReference type="PANTHER" id="PTHR30471">
    <property type="entry name" value="DNA REPAIR PROTEIN RADC"/>
    <property type="match status" value="1"/>
</dbReference>
<comment type="similarity">
    <text evidence="6">Belongs to the UPF0758 family.</text>
</comment>
<dbReference type="SUPFAM" id="SSF47781">
    <property type="entry name" value="RuvA domain 2-like"/>
    <property type="match status" value="1"/>
</dbReference>
<keyword evidence="2" id="KW-0479">Metal-binding</keyword>
<dbReference type="PROSITE" id="PS01302">
    <property type="entry name" value="UPF0758"/>
    <property type="match status" value="1"/>
</dbReference>
<evidence type="ECO:0000256" key="2">
    <source>
        <dbReference type="ARBA" id="ARBA00022723"/>
    </source>
</evidence>
<evidence type="ECO:0000313" key="9">
    <source>
        <dbReference type="Proteomes" id="UP000809621"/>
    </source>
</evidence>
<dbReference type="Pfam" id="PF20582">
    <property type="entry name" value="UPF0758_N"/>
    <property type="match status" value="1"/>
</dbReference>
<feature type="domain" description="MPN" evidence="7">
    <location>
        <begin position="102"/>
        <end position="224"/>
    </location>
</feature>
<evidence type="ECO:0000256" key="3">
    <source>
        <dbReference type="ARBA" id="ARBA00022801"/>
    </source>
</evidence>
<evidence type="ECO:0000256" key="4">
    <source>
        <dbReference type="ARBA" id="ARBA00022833"/>
    </source>
</evidence>
<evidence type="ECO:0000259" key="7">
    <source>
        <dbReference type="PROSITE" id="PS50249"/>
    </source>
</evidence>
<organism evidence="8 9">
    <name type="scientific">Vibrio ulleungensis</name>
    <dbReference type="NCBI Taxonomy" id="2807619"/>
    <lineage>
        <taxon>Bacteria</taxon>
        <taxon>Pseudomonadati</taxon>
        <taxon>Pseudomonadota</taxon>
        <taxon>Gammaproteobacteria</taxon>
        <taxon>Vibrionales</taxon>
        <taxon>Vibrionaceae</taxon>
        <taxon>Vibrio</taxon>
    </lineage>
</organism>
<dbReference type="InterPro" id="IPR046778">
    <property type="entry name" value="UPF0758_N"/>
</dbReference>
<dbReference type="Gene3D" id="3.40.140.10">
    <property type="entry name" value="Cytidine Deaminase, domain 2"/>
    <property type="match status" value="1"/>
</dbReference>
<dbReference type="InterPro" id="IPR010994">
    <property type="entry name" value="RuvA_2-like"/>
</dbReference>
<dbReference type="PANTHER" id="PTHR30471:SF3">
    <property type="entry name" value="UPF0758 PROTEIN YEES-RELATED"/>
    <property type="match status" value="1"/>
</dbReference>
<evidence type="ECO:0000313" key="8">
    <source>
        <dbReference type="EMBL" id="MBM7038290.1"/>
    </source>
</evidence>
<dbReference type="NCBIfam" id="NF000642">
    <property type="entry name" value="PRK00024.1"/>
    <property type="match status" value="1"/>
</dbReference>
<dbReference type="RefSeq" id="WP_205159748.1">
    <property type="nucleotide sequence ID" value="NZ_JAFEUM010000009.1"/>
</dbReference>
<keyword evidence="9" id="KW-1185">Reference proteome</keyword>
<comment type="caution">
    <text evidence="8">The sequence shown here is derived from an EMBL/GenBank/DDBJ whole genome shotgun (WGS) entry which is preliminary data.</text>
</comment>
<dbReference type="Proteomes" id="UP000809621">
    <property type="component" value="Unassembled WGS sequence"/>
</dbReference>
<name>A0ABS2HLC6_9VIBR</name>
<evidence type="ECO:0000256" key="1">
    <source>
        <dbReference type="ARBA" id="ARBA00022670"/>
    </source>
</evidence>
<evidence type="ECO:0000256" key="6">
    <source>
        <dbReference type="RuleBase" id="RU003797"/>
    </source>
</evidence>
<dbReference type="PROSITE" id="PS50249">
    <property type="entry name" value="MPN"/>
    <property type="match status" value="1"/>
</dbReference>
<dbReference type="Pfam" id="PF04002">
    <property type="entry name" value="RadC"/>
    <property type="match status" value="1"/>
</dbReference>
<gene>
    <name evidence="8" type="primary">radC</name>
    <name evidence="8" type="ORF">JQC93_18025</name>
</gene>
<sequence length="224" mass="24869">MSLKALPNTLKPREKLLSKGAHNLSDSELLALLLGTGTRGVDVLQLAQQIIEQHGSLRNLLSAPKAQFCQTKGLGEATYAQLHAVAELMRRQLSETLTRGDALCSPEQSKLFLMSILRGREREAFYVLYLDNQNRMISYEMLFEGTLDSASVYPREVVSRALECSAASILVAHNHPSGLAEPSQADRRITERLINALRLVDIRLLDHFVIGDGEVVSFAERGWV</sequence>
<dbReference type="EMBL" id="JAFEUM010000009">
    <property type="protein sequence ID" value="MBM7038290.1"/>
    <property type="molecule type" value="Genomic_DNA"/>
</dbReference>
<protein>
    <submittedName>
        <fullName evidence="8">DNA repair protein RadC</fullName>
    </submittedName>
</protein>
<dbReference type="InterPro" id="IPR020891">
    <property type="entry name" value="UPF0758_CS"/>
</dbReference>
<dbReference type="InterPro" id="IPR025657">
    <property type="entry name" value="RadC_JAB"/>
</dbReference>
<evidence type="ECO:0000256" key="5">
    <source>
        <dbReference type="ARBA" id="ARBA00023049"/>
    </source>
</evidence>
<proteinExistence type="inferred from homology"/>